<evidence type="ECO:0000313" key="1">
    <source>
        <dbReference type="EMBL" id="KAJ9082689.1"/>
    </source>
</evidence>
<evidence type="ECO:0000313" key="2">
    <source>
        <dbReference type="Proteomes" id="UP001165960"/>
    </source>
</evidence>
<dbReference type="Proteomes" id="UP001165960">
    <property type="component" value="Unassembled WGS sequence"/>
</dbReference>
<organism evidence="1 2">
    <name type="scientific">Entomophthora muscae</name>
    <dbReference type="NCBI Taxonomy" id="34485"/>
    <lineage>
        <taxon>Eukaryota</taxon>
        <taxon>Fungi</taxon>
        <taxon>Fungi incertae sedis</taxon>
        <taxon>Zoopagomycota</taxon>
        <taxon>Entomophthoromycotina</taxon>
        <taxon>Entomophthoromycetes</taxon>
        <taxon>Entomophthorales</taxon>
        <taxon>Entomophthoraceae</taxon>
        <taxon>Entomophthora</taxon>
    </lineage>
</organism>
<sequence>MSSLEPRLRKPTTYLTSIDKEVQVKSTDGYPEESSNGDSTNSMGDPVSTHNPAVPIHLPPHPKQQCKKESQFSSNAEQIPNTREYQHANLFNS</sequence>
<name>A0ACC2U6N4_9FUNG</name>
<protein>
    <submittedName>
        <fullName evidence="1">Uncharacterized protein</fullName>
    </submittedName>
</protein>
<dbReference type="EMBL" id="QTSX02001425">
    <property type="protein sequence ID" value="KAJ9082689.1"/>
    <property type="molecule type" value="Genomic_DNA"/>
</dbReference>
<gene>
    <name evidence="1" type="ORF">DSO57_1002207</name>
</gene>
<accession>A0ACC2U6N4</accession>
<proteinExistence type="predicted"/>
<reference evidence="1" key="1">
    <citation type="submission" date="2022-04" db="EMBL/GenBank/DDBJ databases">
        <title>Genome of the entomopathogenic fungus Entomophthora muscae.</title>
        <authorList>
            <person name="Elya C."/>
            <person name="Lovett B.R."/>
            <person name="Lee E."/>
            <person name="Macias A.M."/>
            <person name="Hajek A.E."/>
            <person name="De Bivort B.L."/>
            <person name="Kasson M.T."/>
            <person name="De Fine Licht H.H."/>
            <person name="Stajich J.E."/>
        </authorList>
    </citation>
    <scope>NUCLEOTIDE SEQUENCE</scope>
    <source>
        <strain evidence="1">Berkeley</strain>
    </source>
</reference>
<keyword evidence="2" id="KW-1185">Reference proteome</keyword>
<comment type="caution">
    <text evidence="1">The sequence shown here is derived from an EMBL/GenBank/DDBJ whole genome shotgun (WGS) entry which is preliminary data.</text>
</comment>